<feature type="transmembrane region" description="Helical" evidence="6">
    <location>
        <begin position="385"/>
        <end position="408"/>
    </location>
</feature>
<feature type="transmembrane region" description="Helical" evidence="6">
    <location>
        <begin position="359"/>
        <end position="379"/>
    </location>
</feature>
<feature type="transmembrane region" description="Helical" evidence="6">
    <location>
        <begin position="226"/>
        <end position="247"/>
    </location>
</feature>
<name>A0A0A2G535_9PORP</name>
<feature type="transmembrane region" description="Helical" evidence="6">
    <location>
        <begin position="326"/>
        <end position="347"/>
    </location>
</feature>
<proteinExistence type="predicted"/>
<dbReference type="PANTHER" id="PTHR30250">
    <property type="entry name" value="PST FAMILY PREDICTED COLANIC ACID TRANSPORTER"/>
    <property type="match status" value="1"/>
</dbReference>
<keyword evidence="2" id="KW-1003">Cell membrane</keyword>
<dbReference type="EMBL" id="JQZW01000012">
    <property type="protein sequence ID" value="KGN97587.1"/>
    <property type="molecule type" value="Genomic_DNA"/>
</dbReference>
<reference evidence="7 8" key="1">
    <citation type="submission" date="2014-08" db="EMBL/GenBank/DDBJ databases">
        <title>Porphyromonas gingivicanis strain:COT-022_OH1391 Genome sequencing.</title>
        <authorList>
            <person name="Wallis C."/>
            <person name="Deusch O."/>
            <person name="O'Flynn C."/>
            <person name="Davis I."/>
            <person name="Jospin G."/>
            <person name="Darling A.E."/>
            <person name="Coil D.A."/>
            <person name="Alexiev A."/>
            <person name="Horsfall A."/>
            <person name="Kirkwood N."/>
            <person name="Harris S."/>
            <person name="Eisen J.A."/>
        </authorList>
    </citation>
    <scope>NUCLEOTIDE SEQUENCE [LARGE SCALE GENOMIC DNA]</scope>
    <source>
        <strain evidence="8">COT-022 OH1391</strain>
    </source>
</reference>
<dbReference type="PANTHER" id="PTHR30250:SF28">
    <property type="entry name" value="POLYSACCHARIDE BIOSYNTHESIS PROTEIN"/>
    <property type="match status" value="1"/>
</dbReference>
<evidence type="ECO:0000256" key="1">
    <source>
        <dbReference type="ARBA" id="ARBA00004651"/>
    </source>
</evidence>
<organism evidence="7 8">
    <name type="scientific">Porphyromonas gingivicanis</name>
    <dbReference type="NCBI Taxonomy" id="266762"/>
    <lineage>
        <taxon>Bacteria</taxon>
        <taxon>Pseudomonadati</taxon>
        <taxon>Bacteroidota</taxon>
        <taxon>Bacteroidia</taxon>
        <taxon>Bacteroidales</taxon>
        <taxon>Porphyromonadaceae</taxon>
        <taxon>Porphyromonas</taxon>
    </lineage>
</organism>
<dbReference type="eggNOG" id="COG2244">
    <property type="taxonomic scope" value="Bacteria"/>
</dbReference>
<comment type="caution">
    <text evidence="7">The sequence shown here is derived from an EMBL/GenBank/DDBJ whole genome shotgun (WGS) entry which is preliminary data.</text>
</comment>
<evidence type="ECO:0000313" key="8">
    <source>
        <dbReference type="Proteomes" id="UP000030134"/>
    </source>
</evidence>
<evidence type="ECO:0000256" key="6">
    <source>
        <dbReference type="SAM" id="Phobius"/>
    </source>
</evidence>
<protein>
    <recommendedName>
        <fullName evidence="9">Polysaccharide biosynthesis protein</fullName>
    </recommendedName>
</protein>
<evidence type="ECO:0000256" key="5">
    <source>
        <dbReference type="ARBA" id="ARBA00023136"/>
    </source>
</evidence>
<evidence type="ECO:0000313" key="7">
    <source>
        <dbReference type="EMBL" id="KGN97587.1"/>
    </source>
</evidence>
<comment type="subcellular location">
    <subcellularLocation>
        <location evidence="1">Cell membrane</location>
        <topology evidence="1">Multi-pass membrane protein</topology>
    </subcellularLocation>
</comment>
<feature type="transmembrane region" description="Helical" evidence="6">
    <location>
        <begin position="290"/>
        <end position="314"/>
    </location>
</feature>
<keyword evidence="3 6" id="KW-0812">Transmembrane</keyword>
<feature type="transmembrane region" description="Helical" evidence="6">
    <location>
        <begin position="12"/>
        <end position="34"/>
    </location>
</feature>
<evidence type="ECO:0000256" key="2">
    <source>
        <dbReference type="ARBA" id="ARBA00022475"/>
    </source>
</evidence>
<feature type="transmembrane region" description="Helical" evidence="6">
    <location>
        <begin position="78"/>
        <end position="104"/>
    </location>
</feature>
<evidence type="ECO:0000256" key="3">
    <source>
        <dbReference type="ARBA" id="ARBA00022692"/>
    </source>
</evidence>
<dbReference type="RefSeq" id="WP_036884611.1">
    <property type="nucleotide sequence ID" value="NZ_JQZW01000012.1"/>
</dbReference>
<accession>A0A0A2G535</accession>
<feature type="transmembrane region" description="Helical" evidence="6">
    <location>
        <begin position="155"/>
        <end position="182"/>
    </location>
</feature>
<dbReference type="GO" id="GO:0005886">
    <property type="term" value="C:plasma membrane"/>
    <property type="evidence" value="ECO:0007669"/>
    <property type="project" value="UniProtKB-SubCell"/>
</dbReference>
<sequence>MKPRNIIAYNALKLIASSVLGQAVALLLLMIVGRQYNEEMMGVLGTFLSWGGVLAIIATGRYEQAIVIAPSNQEAFGLYLLGIRLTILFSLFTLSVAGGIYLLFPHQALGSYVLLLPLFVLTTSFYALVASVALREKSFNRLSLSQSINGVGNNLLKVIWGSFHPSVGGLIFSSIGATFLALPPYTPFIKKIYHRGFSSLSESLSLGIKYRNFPCYSLPQSLVNTLLGVVLVLFLPWRFGVAEVGFLTMATMLARRPLNLISENIGRVYFQQMSEKVQQQVPIAPLVRRLTLLTFGVGIPLALLLAWSMDYLVLFFVGHKWLTSAHIIRCMLPMLLPNFLSSILNVIPDILGFQRSNMWSQIILLLLYTTIILVGFQIFDFEEFTLFFFGCTALTQVGYLLYLFRLVILYERNIQK</sequence>
<dbReference type="InterPro" id="IPR050833">
    <property type="entry name" value="Poly_Biosynth_Transport"/>
</dbReference>
<dbReference type="AlphaFoldDB" id="A0A0A2G535"/>
<keyword evidence="5 6" id="KW-0472">Membrane</keyword>
<gene>
    <name evidence="7" type="ORF">HQ36_06825</name>
</gene>
<evidence type="ECO:0000256" key="4">
    <source>
        <dbReference type="ARBA" id="ARBA00022989"/>
    </source>
</evidence>
<evidence type="ECO:0008006" key="9">
    <source>
        <dbReference type="Google" id="ProtNLM"/>
    </source>
</evidence>
<feature type="transmembrane region" description="Helical" evidence="6">
    <location>
        <begin position="110"/>
        <end position="134"/>
    </location>
</feature>
<dbReference type="Pfam" id="PF13440">
    <property type="entry name" value="Polysacc_synt_3"/>
    <property type="match status" value="1"/>
</dbReference>
<feature type="transmembrane region" description="Helical" evidence="6">
    <location>
        <begin position="40"/>
        <end position="58"/>
    </location>
</feature>
<dbReference type="OrthoDB" id="1014724at2"/>
<dbReference type="Proteomes" id="UP000030134">
    <property type="component" value="Unassembled WGS sequence"/>
</dbReference>
<keyword evidence="4 6" id="KW-1133">Transmembrane helix</keyword>
<dbReference type="STRING" id="266762.HQ36_06825"/>
<keyword evidence="8" id="KW-1185">Reference proteome</keyword>